<gene>
    <name evidence="2" type="ORF">PNV70_06430</name>
</gene>
<evidence type="ECO:0000313" key="2">
    <source>
        <dbReference type="EMBL" id="MDB8741702.1"/>
    </source>
</evidence>
<name>A0AAW6DXY7_9FIRM</name>
<feature type="compositionally biased region" description="Basic residues" evidence="1">
    <location>
        <begin position="160"/>
        <end position="171"/>
    </location>
</feature>
<evidence type="ECO:0000256" key="1">
    <source>
        <dbReference type="SAM" id="MobiDB-lite"/>
    </source>
</evidence>
<proteinExistence type="predicted"/>
<dbReference type="Gene3D" id="2.170.16.10">
    <property type="entry name" value="Hedgehog/Intein (Hint) domain"/>
    <property type="match status" value="1"/>
</dbReference>
<dbReference type="AlphaFoldDB" id="A0AAW6DXY7"/>
<dbReference type="RefSeq" id="WP_272114563.1">
    <property type="nucleotide sequence ID" value="NZ_JADMNX010000004.1"/>
</dbReference>
<dbReference type="InterPro" id="IPR030934">
    <property type="entry name" value="Intein_C"/>
</dbReference>
<dbReference type="Pfam" id="PF07591">
    <property type="entry name" value="PT-HINT"/>
    <property type="match status" value="1"/>
</dbReference>
<organism evidence="2 3">
    <name type="scientific">Ruminococcus bicirculans</name>
    <name type="common">ex Wegman et al. 2014</name>
    <dbReference type="NCBI Taxonomy" id="1160721"/>
    <lineage>
        <taxon>Bacteria</taxon>
        <taxon>Bacillati</taxon>
        <taxon>Bacillota</taxon>
        <taxon>Clostridia</taxon>
        <taxon>Eubacteriales</taxon>
        <taxon>Oscillospiraceae</taxon>
        <taxon>Ruminococcus</taxon>
    </lineage>
</organism>
<dbReference type="CDD" id="cd00081">
    <property type="entry name" value="Hint"/>
    <property type="match status" value="1"/>
</dbReference>
<accession>A0AAW6DXY7</accession>
<reference evidence="2" key="1">
    <citation type="submission" date="2023-01" db="EMBL/GenBank/DDBJ databases">
        <title>Human gut microbiome strain richness.</title>
        <authorList>
            <person name="Chen-Liaw A."/>
        </authorList>
    </citation>
    <scope>NUCLEOTIDE SEQUENCE</scope>
    <source>
        <strain evidence="2">D59st1_B8_D59t2_181005</strain>
    </source>
</reference>
<dbReference type="NCBIfam" id="TIGR01443">
    <property type="entry name" value="intein_Cterm"/>
    <property type="match status" value="1"/>
</dbReference>
<dbReference type="Proteomes" id="UP001211421">
    <property type="component" value="Unassembled WGS sequence"/>
</dbReference>
<evidence type="ECO:0000313" key="3">
    <source>
        <dbReference type="Proteomes" id="UP001211421"/>
    </source>
</evidence>
<dbReference type="InterPro" id="IPR036844">
    <property type="entry name" value="Hint_dom_sf"/>
</dbReference>
<comment type="caution">
    <text evidence="2">The sequence shown here is derived from an EMBL/GenBank/DDBJ whole genome shotgun (WGS) entry which is preliminary data.</text>
</comment>
<sequence>MSTDPETMETSPKTVLETYIREVTTLVHLTVNGEEIVTTVDHPFYVKNQGFIKTGELAIGDELLDPNKNILLVENFDVELTEEPTTVYNFQVEDFHTYHVGENGVWVHNSNCKLIKNDDGTYDAELSYKEDWTPGQRAEADAKCRSLTKADTKKTNVDGKRKKSKTAKYRKANSIPSSQDVDHTIDLQLGGIDDATNMNGLDKSVNRSLGSQINYLISNLPENTILRNFYMK</sequence>
<dbReference type="SUPFAM" id="SSF51294">
    <property type="entry name" value="Hedgehog/intein (Hint) domain"/>
    <property type="match status" value="1"/>
</dbReference>
<dbReference type="EMBL" id="JAQMLS010000004">
    <property type="protein sequence ID" value="MDB8741702.1"/>
    <property type="molecule type" value="Genomic_DNA"/>
</dbReference>
<feature type="region of interest" description="Disordered" evidence="1">
    <location>
        <begin position="152"/>
        <end position="177"/>
    </location>
</feature>
<protein>
    <submittedName>
        <fullName evidence="2">Polymorphic toxin-type HINT domain-containing protein</fullName>
    </submittedName>
</protein>